<evidence type="ECO:0000313" key="3">
    <source>
        <dbReference type="EMBL" id="CAD8708672.1"/>
    </source>
</evidence>
<evidence type="ECO:0000256" key="2">
    <source>
        <dbReference type="SAM" id="Phobius"/>
    </source>
</evidence>
<evidence type="ECO:0000256" key="1">
    <source>
        <dbReference type="SAM" id="MobiDB-lite"/>
    </source>
</evidence>
<feature type="compositionally biased region" description="Basic and acidic residues" evidence="1">
    <location>
        <begin position="126"/>
        <end position="137"/>
    </location>
</feature>
<reference evidence="3" key="1">
    <citation type="submission" date="2021-01" db="EMBL/GenBank/DDBJ databases">
        <authorList>
            <person name="Corre E."/>
            <person name="Pelletier E."/>
            <person name="Niang G."/>
            <person name="Scheremetjew M."/>
            <person name="Finn R."/>
            <person name="Kale V."/>
            <person name="Holt S."/>
            <person name="Cochrane G."/>
            <person name="Meng A."/>
            <person name="Brown T."/>
            <person name="Cohen L."/>
        </authorList>
    </citation>
    <scope>NUCLEOTIDE SEQUENCE</scope>
    <source>
        <strain evidence="3">SL-175</strain>
    </source>
</reference>
<keyword evidence="2" id="KW-0472">Membrane</keyword>
<feature type="region of interest" description="Disordered" evidence="1">
    <location>
        <begin position="108"/>
        <end position="217"/>
    </location>
</feature>
<feature type="non-terminal residue" evidence="3">
    <location>
        <position position="217"/>
    </location>
</feature>
<gene>
    <name evidence="3" type="ORF">MANT1106_LOCUS11355</name>
</gene>
<organism evidence="3">
    <name type="scientific">Mantoniella antarctica</name>
    <dbReference type="NCBI Taxonomy" id="81844"/>
    <lineage>
        <taxon>Eukaryota</taxon>
        <taxon>Viridiplantae</taxon>
        <taxon>Chlorophyta</taxon>
        <taxon>Mamiellophyceae</taxon>
        <taxon>Mamiellales</taxon>
        <taxon>Mamiellaceae</taxon>
        <taxon>Mantoniella</taxon>
    </lineage>
</organism>
<name>A0A7S0SJB4_9CHLO</name>
<keyword evidence="2" id="KW-0812">Transmembrane</keyword>
<feature type="compositionally biased region" description="Acidic residues" evidence="1">
    <location>
        <begin position="145"/>
        <end position="160"/>
    </location>
</feature>
<dbReference type="EMBL" id="HBFC01019078">
    <property type="protein sequence ID" value="CAD8708672.1"/>
    <property type="molecule type" value="Transcribed_RNA"/>
</dbReference>
<protein>
    <submittedName>
        <fullName evidence="3">Uncharacterized protein</fullName>
    </submittedName>
</protein>
<accession>A0A7S0SJB4</accession>
<dbReference type="AlphaFoldDB" id="A0A7S0SJB4"/>
<feature type="transmembrane region" description="Helical" evidence="2">
    <location>
        <begin position="12"/>
        <end position="29"/>
    </location>
</feature>
<sequence>MAVQAQGKIPMYLVYLLGCALVVLGSVLYKEEMFASSVVVIEHPTHAVVHMHYNEEFRRDVAEMSERHRVGAYKADVLPEDLEDDQYIGELEEDDDGSYSEEWQDNVDNTELFPDDDDGVYPDGMDSEKENTKDPKWIGRHGITDDDEWLGEDVEDEIDPDYSNMDLFDDPEDDGPGAGPQGEEIEQEVSGGEKDDSHQGDASTRATDGVAAAVAGA</sequence>
<keyword evidence="2" id="KW-1133">Transmembrane helix</keyword>
<proteinExistence type="predicted"/>